<dbReference type="InterPro" id="IPR000215">
    <property type="entry name" value="Serpin_fam"/>
</dbReference>
<evidence type="ECO:0000256" key="6">
    <source>
        <dbReference type="ARBA" id="ARBA00022900"/>
    </source>
</evidence>
<dbReference type="CDD" id="cd00172">
    <property type="entry name" value="serpin"/>
    <property type="match status" value="1"/>
</dbReference>
<feature type="signal peptide" evidence="8">
    <location>
        <begin position="1"/>
        <end position="25"/>
    </location>
</feature>
<name>A0A646QDG6_9MYRI</name>
<dbReference type="EMBL" id="GHBY01000496">
    <property type="protein sequence ID" value="MUP40673.1"/>
    <property type="molecule type" value="Transcribed_RNA"/>
</dbReference>
<dbReference type="InterPro" id="IPR042178">
    <property type="entry name" value="Serpin_sf_1"/>
</dbReference>
<feature type="chain" id="PRO_5024877852" evidence="8">
    <location>
        <begin position="26"/>
        <end position="437"/>
    </location>
</feature>
<dbReference type="GO" id="GO:0005615">
    <property type="term" value="C:extracellular space"/>
    <property type="evidence" value="ECO:0007669"/>
    <property type="project" value="InterPro"/>
</dbReference>
<evidence type="ECO:0000256" key="5">
    <source>
        <dbReference type="ARBA" id="ARBA00022729"/>
    </source>
</evidence>
<dbReference type="PROSITE" id="PS00284">
    <property type="entry name" value="SERPIN"/>
    <property type="match status" value="1"/>
</dbReference>
<dbReference type="GO" id="GO:0004867">
    <property type="term" value="F:serine-type endopeptidase inhibitor activity"/>
    <property type="evidence" value="ECO:0007669"/>
    <property type="project" value="UniProtKB-KW"/>
</dbReference>
<dbReference type="InterPro" id="IPR036186">
    <property type="entry name" value="Serpin_sf"/>
</dbReference>
<dbReference type="InterPro" id="IPR023796">
    <property type="entry name" value="Serpin_dom"/>
</dbReference>
<dbReference type="InterPro" id="IPR023795">
    <property type="entry name" value="Serpin_CS"/>
</dbReference>
<comment type="similarity">
    <text evidence="2 7">Belongs to the serpin family.</text>
</comment>
<dbReference type="Pfam" id="PF00079">
    <property type="entry name" value="Serpin"/>
    <property type="match status" value="1"/>
</dbReference>
<evidence type="ECO:0000256" key="2">
    <source>
        <dbReference type="ARBA" id="ARBA00009500"/>
    </source>
</evidence>
<protein>
    <submittedName>
        <fullName evidence="10">SerpinB6</fullName>
    </submittedName>
</protein>
<evidence type="ECO:0000313" key="10">
    <source>
        <dbReference type="EMBL" id="MUP40673.1"/>
    </source>
</evidence>
<organism evidence="10">
    <name type="scientific">Hemiscolopendra marginata</name>
    <dbReference type="NCBI Taxonomy" id="943146"/>
    <lineage>
        <taxon>Eukaryota</taxon>
        <taxon>Metazoa</taxon>
        <taxon>Ecdysozoa</taxon>
        <taxon>Arthropoda</taxon>
        <taxon>Myriapoda</taxon>
        <taxon>Chilopoda</taxon>
        <taxon>Pleurostigmophora</taxon>
        <taxon>Scolopendromorpha</taxon>
        <taxon>Scolopendridae</taxon>
        <taxon>Hemiscolopendra</taxon>
    </lineage>
</organism>
<dbReference type="AlphaFoldDB" id="A0A646QDG6"/>
<dbReference type="FunFam" id="3.30.497.10:FF:000031">
    <property type="entry name" value="Putative salivary serpin"/>
    <property type="match status" value="1"/>
</dbReference>
<dbReference type="PANTHER" id="PTHR11461">
    <property type="entry name" value="SERINE PROTEASE INHIBITOR, SERPIN"/>
    <property type="match status" value="1"/>
</dbReference>
<dbReference type="InterPro" id="IPR042185">
    <property type="entry name" value="Serpin_sf_2"/>
</dbReference>
<keyword evidence="3" id="KW-0964">Secreted</keyword>
<keyword evidence="4" id="KW-0646">Protease inhibitor</keyword>
<keyword evidence="6" id="KW-0722">Serine protease inhibitor</keyword>
<accession>A0A646QDG6</accession>
<evidence type="ECO:0000259" key="9">
    <source>
        <dbReference type="SMART" id="SM00093"/>
    </source>
</evidence>
<dbReference type="Gene3D" id="2.30.39.10">
    <property type="entry name" value="Alpha-1-antitrypsin, domain 1"/>
    <property type="match status" value="1"/>
</dbReference>
<evidence type="ECO:0000256" key="8">
    <source>
        <dbReference type="SAM" id="SignalP"/>
    </source>
</evidence>
<comment type="subcellular location">
    <subcellularLocation>
        <location evidence="1">Secreted</location>
    </subcellularLocation>
</comment>
<evidence type="ECO:0000256" key="3">
    <source>
        <dbReference type="ARBA" id="ARBA00022525"/>
    </source>
</evidence>
<reference evidence="10" key="1">
    <citation type="submission" date="2018-11" db="EMBL/GenBank/DDBJ databases">
        <title>Venom-gland transcriptomics and venom proteomics of the Florida green centipede (Hemiscolopendra marginata) reveal sex-based variation in a centipede venom.</title>
        <authorList>
            <person name="Nystrom G.S."/>
            <person name="Ward M.J."/>
            <person name="Ellsworth S.A."/>
            <person name="Rokyta D.R."/>
        </authorList>
    </citation>
    <scope>NUCLEOTIDE SEQUENCE</scope>
    <source>
        <tissue evidence="10">Venom gland</tissue>
    </source>
</reference>
<proteinExistence type="inferred from homology"/>
<evidence type="ECO:0000256" key="7">
    <source>
        <dbReference type="RuleBase" id="RU000411"/>
    </source>
</evidence>
<dbReference type="SUPFAM" id="SSF56574">
    <property type="entry name" value="Serpins"/>
    <property type="match status" value="1"/>
</dbReference>
<feature type="domain" description="Serpin" evidence="9">
    <location>
        <begin position="74"/>
        <end position="435"/>
    </location>
</feature>
<dbReference type="SMART" id="SM00093">
    <property type="entry name" value="SERPIN"/>
    <property type="match status" value="1"/>
</dbReference>
<sequence>MKLFFRKAVPTIPFVFVVLISATSSAPATPELFTYIADGRDVLEIFSGDRDKYPDAIPLIALANLSDANLAFTLDVHRQLANESDVTNVVFSPLSLIYALVMTYAGARGETKNQLRELLHLGNLSDDDINRTFRGWLWAGANNTNGSVLAIANRLYVGRNYGLNPEYSQQVQHYFNSTVRQVDFFKEGDATRKGINSWVEEKTHGKIRHLLPVPLDPSSSVVLINAIYFRGVWQFKFDTHETIKDYFFVSPTEKMPVDMMQMLNPFPYNYWPELRARMVGLPYSGARFAMFLILPDPGVQLESVENKLNVSTLRRMQRELEEVNVTLVLPRFKLEEGGSMRGVLTGLGCGDLLDPDYADLGAMTTSHRVALSDIVHKAVIEVSEEGTEAATASVAMLTRTIDPRNRLVMVNRPFLFYITDTVTGFILFWGRVVVPHS</sequence>
<evidence type="ECO:0000256" key="1">
    <source>
        <dbReference type="ARBA" id="ARBA00004613"/>
    </source>
</evidence>
<keyword evidence="5 8" id="KW-0732">Signal</keyword>
<dbReference type="Gene3D" id="3.30.497.10">
    <property type="entry name" value="Antithrombin, subunit I, domain 2"/>
    <property type="match status" value="1"/>
</dbReference>
<dbReference type="PANTHER" id="PTHR11461:SF211">
    <property type="entry name" value="GH10112P-RELATED"/>
    <property type="match status" value="1"/>
</dbReference>
<evidence type="ECO:0000256" key="4">
    <source>
        <dbReference type="ARBA" id="ARBA00022690"/>
    </source>
</evidence>